<evidence type="ECO:0000313" key="2">
    <source>
        <dbReference type="Proteomes" id="UP001140272"/>
    </source>
</evidence>
<dbReference type="EMBL" id="JACKRN010000761">
    <property type="protein sequence ID" value="MCV7072846.1"/>
    <property type="molecule type" value="Genomic_DNA"/>
</dbReference>
<feature type="non-terminal residue" evidence="1">
    <location>
        <position position="104"/>
    </location>
</feature>
<comment type="caution">
    <text evidence="1">The sequence shown here is derived from an EMBL/GenBank/DDBJ whole genome shotgun (WGS) entry which is preliminary data.</text>
</comment>
<reference evidence="1" key="1">
    <citation type="submission" date="2020-07" db="EMBL/GenBank/DDBJ databases">
        <authorList>
            <person name="Pettersson B.M.F."/>
            <person name="Behra P.R.K."/>
            <person name="Ramesh M."/>
            <person name="Das S."/>
            <person name="Dasgupta S."/>
            <person name="Kirsebom L.A."/>
        </authorList>
    </citation>
    <scope>NUCLEOTIDE SEQUENCE</scope>
    <source>
        <strain evidence="1">DSM 45406</strain>
    </source>
</reference>
<organism evidence="1 2">
    <name type="scientific">Mycolicibacterium rufum</name>
    <dbReference type="NCBI Taxonomy" id="318424"/>
    <lineage>
        <taxon>Bacteria</taxon>
        <taxon>Bacillati</taxon>
        <taxon>Actinomycetota</taxon>
        <taxon>Actinomycetes</taxon>
        <taxon>Mycobacteriales</taxon>
        <taxon>Mycobacteriaceae</taxon>
        <taxon>Mycolicibacterium</taxon>
    </lineage>
</organism>
<name>A0A9X2YHN4_9MYCO</name>
<evidence type="ECO:0000313" key="1">
    <source>
        <dbReference type="EMBL" id="MCV7072846.1"/>
    </source>
</evidence>
<dbReference type="Proteomes" id="UP001140272">
    <property type="component" value="Unassembled WGS sequence"/>
</dbReference>
<gene>
    <name evidence="1" type="ORF">H7H73_23320</name>
</gene>
<reference evidence="1" key="2">
    <citation type="journal article" date="2022" name="BMC Genomics">
        <title>Comparative genome analysis of mycobacteria focusing on tRNA and non-coding RNA.</title>
        <authorList>
            <person name="Behra P.R.K."/>
            <person name="Pettersson B.M.F."/>
            <person name="Ramesh M."/>
            <person name="Das S."/>
            <person name="Dasgupta S."/>
            <person name="Kirsebom L.A."/>
        </authorList>
    </citation>
    <scope>NUCLEOTIDE SEQUENCE</scope>
    <source>
        <strain evidence="1">DSM 45406</strain>
    </source>
</reference>
<sequence length="104" mass="10547">MFGFTPERVDLSTFSCNLVHMTATSSLSSQSSTSPAPGTVLHGVPVVAGVAYAPVIRPGRLPEVDVSGLADVAEPTGPAEGERFTAAAATVAGRLRDRAAHATG</sequence>
<proteinExistence type="predicted"/>
<protein>
    <submittedName>
        <fullName evidence="1">Phosphoenolpyruvate--protein phosphotransferase</fullName>
    </submittedName>
</protein>
<accession>A0A9X2YHN4</accession>
<dbReference type="AlphaFoldDB" id="A0A9X2YHN4"/>